<feature type="transmembrane region" description="Helical" evidence="1">
    <location>
        <begin position="88"/>
        <end position="105"/>
    </location>
</feature>
<reference evidence="2 3" key="1">
    <citation type="submission" date="2016-04" db="EMBL/GenBank/DDBJ databases">
        <title>High quality genome of the nematocidal Bacillus thuringiensis MYBT18246.</title>
        <authorList>
            <person name="Hollensteiner J."/>
            <person name="Poehlein A."/>
            <person name="Sproeer C."/>
            <person name="Bunk B."/>
            <person name="Rosenstiel P."/>
            <person name="Schulenburg H."/>
            <person name="Liesegang H."/>
        </authorList>
    </citation>
    <scope>NUCLEOTIDE SEQUENCE [LARGE SCALE GENOMIC DNA]</scope>
    <source>
        <strain evidence="2 3">MYBT18246</strain>
    </source>
</reference>
<keyword evidence="1" id="KW-0472">Membrane</keyword>
<dbReference type="Proteomes" id="UP000092743">
    <property type="component" value="Chromosome"/>
</dbReference>
<evidence type="ECO:0008006" key="4">
    <source>
        <dbReference type="Google" id="ProtNLM"/>
    </source>
</evidence>
<name>A0A9W3SB34_BACTU</name>
<dbReference type="AlphaFoldDB" id="A0A9W3SB34"/>
<protein>
    <recommendedName>
        <fullName evidence="4">DUF1453 domain-containing protein</fullName>
    </recommendedName>
</protein>
<dbReference type="EMBL" id="CP015350">
    <property type="protein sequence ID" value="ANS48305.1"/>
    <property type="molecule type" value="Genomic_DNA"/>
</dbReference>
<feature type="transmembrane region" description="Helical" evidence="1">
    <location>
        <begin position="22"/>
        <end position="41"/>
    </location>
</feature>
<keyword evidence="1" id="KW-1133">Transmembrane helix</keyword>
<evidence type="ECO:0000256" key="1">
    <source>
        <dbReference type="SAM" id="Phobius"/>
    </source>
</evidence>
<dbReference type="RefSeq" id="WP_000353710.1">
    <property type="nucleotide sequence ID" value="NZ_CP015350.1"/>
</dbReference>
<keyword evidence="1" id="KW-0812">Transmembrane</keyword>
<gene>
    <name evidence="2" type="ORF">BT246_29400</name>
</gene>
<feature type="transmembrane region" description="Helical" evidence="1">
    <location>
        <begin position="47"/>
        <end position="67"/>
    </location>
</feature>
<proteinExistence type="predicted"/>
<dbReference type="Pfam" id="PF07301">
    <property type="entry name" value="DUF1453"/>
    <property type="match status" value="1"/>
</dbReference>
<feature type="transmembrane region" description="Helical" evidence="1">
    <location>
        <begin position="117"/>
        <end position="134"/>
    </location>
</feature>
<evidence type="ECO:0000313" key="2">
    <source>
        <dbReference type="EMBL" id="ANS48305.1"/>
    </source>
</evidence>
<dbReference type="InterPro" id="IPR058247">
    <property type="entry name" value="DUF1453"/>
</dbReference>
<evidence type="ECO:0000313" key="3">
    <source>
        <dbReference type="Proteomes" id="UP000092743"/>
    </source>
</evidence>
<accession>A0A9W3SB34</accession>
<sequence>MDILLVVLIIVLMQSKERKVKINRIWLIPALLCFVTIQSIIHMGQITLLQGLLFVVMLGIGLGLGIIRGRALTFRFDSKTGHVLRKGNWVSTIILLVILGAKIMIKQSMFSGSTHQTLMVVTNAFLCITLGTVISRRYYIWKKYNELTQKRKCIHPLFNIAKNGNTN</sequence>
<organism evidence="2 3">
    <name type="scientific">Bacillus thuringiensis</name>
    <dbReference type="NCBI Taxonomy" id="1428"/>
    <lineage>
        <taxon>Bacteria</taxon>
        <taxon>Bacillati</taxon>
        <taxon>Bacillota</taxon>
        <taxon>Bacilli</taxon>
        <taxon>Bacillales</taxon>
        <taxon>Bacillaceae</taxon>
        <taxon>Bacillus</taxon>
        <taxon>Bacillus cereus group</taxon>
    </lineage>
</organism>